<dbReference type="AlphaFoldDB" id="A0A835V517"/>
<evidence type="ECO:0000259" key="8">
    <source>
        <dbReference type="Pfam" id="PF18296"/>
    </source>
</evidence>
<keyword evidence="7" id="KW-0539">Nucleus</keyword>
<dbReference type="OrthoDB" id="735836at2759"/>
<evidence type="ECO:0000256" key="3">
    <source>
        <dbReference type="ARBA" id="ARBA00019618"/>
    </source>
</evidence>
<dbReference type="InterPro" id="IPR041285">
    <property type="entry name" value="MID_MedPIWI"/>
</dbReference>
<keyword evidence="4" id="KW-0678">Repressor</keyword>
<dbReference type="GO" id="GO:0045944">
    <property type="term" value="P:positive regulation of transcription by RNA polymerase II"/>
    <property type="evidence" value="ECO:0007669"/>
    <property type="project" value="TreeGrafter"/>
</dbReference>
<evidence type="ECO:0000313" key="9">
    <source>
        <dbReference type="EMBL" id="KAG0485662.1"/>
    </source>
</evidence>
<comment type="similarity">
    <text evidence="2">Belongs to the Mediator complex subunit 13 family.</text>
</comment>
<keyword evidence="10" id="KW-1185">Reference proteome</keyword>
<evidence type="ECO:0000313" key="10">
    <source>
        <dbReference type="Proteomes" id="UP000636800"/>
    </source>
</evidence>
<evidence type="ECO:0000256" key="2">
    <source>
        <dbReference type="ARBA" id="ARBA00009354"/>
    </source>
</evidence>
<evidence type="ECO:0000256" key="7">
    <source>
        <dbReference type="ARBA" id="ARBA00023242"/>
    </source>
</evidence>
<dbReference type="EMBL" id="JADCNL010000004">
    <property type="protein sequence ID" value="KAG0485662.1"/>
    <property type="molecule type" value="Genomic_DNA"/>
</dbReference>
<gene>
    <name evidence="9" type="ORF">HPP92_009741</name>
</gene>
<dbReference type="PANTHER" id="PTHR48249">
    <property type="entry name" value="MEDIATOR OF RNA POLYMERASE II TRANSCRIPTION SUBUNIT 13"/>
    <property type="match status" value="1"/>
</dbReference>
<keyword evidence="5" id="KW-0805">Transcription regulation</keyword>
<dbReference type="InterPro" id="IPR051139">
    <property type="entry name" value="Mediator_complx_sub13"/>
</dbReference>
<dbReference type="Pfam" id="PF18296">
    <property type="entry name" value="MID_MedPIWI"/>
    <property type="match status" value="1"/>
</dbReference>
<protein>
    <recommendedName>
        <fullName evidence="3">Mediator of RNA polymerase II transcription subunit 13</fullName>
    </recommendedName>
</protein>
<reference evidence="9 10" key="1">
    <citation type="journal article" date="2020" name="Nat. Food">
        <title>A phased Vanilla planifolia genome enables genetic improvement of flavour and production.</title>
        <authorList>
            <person name="Hasing T."/>
            <person name="Tang H."/>
            <person name="Brym M."/>
            <person name="Khazi F."/>
            <person name="Huang T."/>
            <person name="Chambers A.H."/>
        </authorList>
    </citation>
    <scope>NUCLEOTIDE SEQUENCE [LARGE SCALE GENOMIC DNA]</scope>
    <source>
        <tissue evidence="9">Leaf</tissue>
    </source>
</reference>
<evidence type="ECO:0000256" key="5">
    <source>
        <dbReference type="ARBA" id="ARBA00023015"/>
    </source>
</evidence>
<comment type="caution">
    <text evidence="9">The sequence shown here is derived from an EMBL/GenBank/DDBJ whole genome shotgun (WGS) entry which is preliminary data.</text>
</comment>
<comment type="subcellular location">
    <subcellularLocation>
        <location evidence="1">Nucleus</location>
    </subcellularLocation>
</comment>
<dbReference type="PANTHER" id="PTHR48249:SF3">
    <property type="entry name" value="MEDIATOR OF RNA POLYMERASE II TRANSCRIPTION SUBUNIT 13"/>
    <property type="match status" value="1"/>
</dbReference>
<proteinExistence type="inferred from homology"/>
<organism evidence="9 10">
    <name type="scientific">Vanilla planifolia</name>
    <name type="common">Vanilla</name>
    <dbReference type="NCBI Taxonomy" id="51239"/>
    <lineage>
        <taxon>Eukaryota</taxon>
        <taxon>Viridiplantae</taxon>
        <taxon>Streptophyta</taxon>
        <taxon>Embryophyta</taxon>
        <taxon>Tracheophyta</taxon>
        <taxon>Spermatophyta</taxon>
        <taxon>Magnoliopsida</taxon>
        <taxon>Liliopsida</taxon>
        <taxon>Asparagales</taxon>
        <taxon>Orchidaceae</taxon>
        <taxon>Vanilloideae</taxon>
        <taxon>Vanilleae</taxon>
        <taxon>Vanilla</taxon>
    </lineage>
</organism>
<dbReference type="Proteomes" id="UP000636800">
    <property type="component" value="Unassembled WGS sequence"/>
</dbReference>
<evidence type="ECO:0000256" key="1">
    <source>
        <dbReference type="ARBA" id="ARBA00004123"/>
    </source>
</evidence>
<feature type="domain" description="MID" evidence="8">
    <location>
        <begin position="277"/>
        <end position="445"/>
    </location>
</feature>
<accession>A0A835V517</accession>
<name>A0A835V517_VANPL</name>
<keyword evidence="6" id="KW-0804">Transcription</keyword>
<evidence type="ECO:0000256" key="4">
    <source>
        <dbReference type="ARBA" id="ARBA00022491"/>
    </source>
</evidence>
<sequence>MSSGSNKADGIVTASSFEFDRCLLVEQQQLLVELFKNGSKSEFSVTDANNTGTGGAANVQVGFNWDWDDDDSGIGIDIQALFLNLEILRFFLKVMFSILVSGIPDMIPSKFDVKKKDTLPVRIAGDIDMRMMDASLTAQVGVWRPVVQQAASFVDICLDTDDGDDPYAWLALQEQQRQGFSCSPFMVHADVSDFILKRFDILLGSGVLMCPCVGLIDLIFNLVEQGSVNLTEVVYYAICPEIDLLISVATDFFHQLGNCSECDLATPIILNYAVLVVAVYEACKLGSHTPQNNSGFAEALPGKLSSCGLVPVKCPQELKTSSSNMWSTSSISDYFVTLSKFGMPRISSTPLKGFSFLDSLQALLFLEPDKEKQSFLHSQVAKALVSSAAVDEAAASNVVMLSGFRIPKLVLQIVTVDCLLRLNRPSKELAMYKDIAFTVYNKARRISRTISGADVPQPSAMSGRLQTTLTHVSSFDARYLEGIVLLLESPVQPFREKPS</sequence>
<dbReference type="GO" id="GO:0016592">
    <property type="term" value="C:mediator complex"/>
    <property type="evidence" value="ECO:0007669"/>
    <property type="project" value="TreeGrafter"/>
</dbReference>
<dbReference type="GO" id="GO:0003713">
    <property type="term" value="F:transcription coactivator activity"/>
    <property type="evidence" value="ECO:0007669"/>
    <property type="project" value="TreeGrafter"/>
</dbReference>
<evidence type="ECO:0000256" key="6">
    <source>
        <dbReference type="ARBA" id="ARBA00023163"/>
    </source>
</evidence>